<proteinExistence type="inferred from homology"/>
<keyword evidence="4" id="KW-1185">Reference proteome</keyword>
<evidence type="ECO:0000313" key="3">
    <source>
        <dbReference type="EMBL" id="KAA8907725.1"/>
    </source>
</evidence>
<reference evidence="3 4" key="1">
    <citation type="submission" date="2019-07" db="EMBL/GenBank/DDBJ databases">
        <title>Genome assembly of two rare yeast pathogens: Diutina rugosa and Trichomonascus ciferrii.</title>
        <authorList>
            <person name="Mixao V."/>
            <person name="Saus E."/>
            <person name="Hansen A."/>
            <person name="Lass-Flor C."/>
            <person name="Gabaldon T."/>
        </authorList>
    </citation>
    <scope>NUCLEOTIDE SEQUENCE [LARGE SCALE GENOMIC DNA]</scope>
    <source>
        <strain evidence="3 4">CBS 613</strain>
    </source>
</reference>
<dbReference type="GeneID" id="54779065"/>
<dbReference type="GO" id="GO:0005737">
    <property type="term" value="C:cytoplasm"/>
    <property type="evidence" value="ECO:0007669"/>
    <property type="project" value="TreeGrafter"/>
</dbReference>
<comment type="similarity">
    <text evidence="1">Belongs to the IMPACT family.</text>
</comment>
<organism evidence="3 4">
    <name type="scientific">Diutina rugosa</name>
    <name type="common">Yeast</name>
    <name type="synonym">Candida rugosa</name>
    <dbReference type="NCBI Taxonomy" id="5481"/>
    <lineage>
        <taxon>Eukaryota</taxon>
        <taxon>Fungi</taxon>
        <taxon>Dikarya</taxon>
        <taxon>Ascomycota</taxon>
        <taxon>Saccharomycotina</taxon>
        <taxon>Pichiomycetes</taxon>
        <taxon>Debaryomycetaceae</taxon>
        <taxon>Diutina</taxon>
    </lineage>
</organism>
<dbReference type="VEuPathDB" id="FungiDB:DIURU_000412"/>
<accession>A0A642V4M7</accession>
<dbReference type="GO" id="GO:0140469">
    <property type="term" value="P:GCN2-mediated signaling"/>
    <property type="evidence" value="ECO:0007669"/>
    <property type="project" value="TreeGrafter"/>
</dbReference>
<feature type="domain" description="Impact N-terminal" evidence="2">
    <location>
        <begin position="13"/>
        <end position="117"/>
    </location>
</feature>
<protein>
    <recommendedName>
        <fullName evidence="2">Impact N-terminal domain-containing protein</fullName>
    </recommendedName>
</protein>
<comment type="caution">
    <text evidence="3">The sequence shown here is derived from an EMBL/GenBank/DDBJ whole genome shotgun (WGS) entry which is preliminary data.</text>
</comment>
<dbReference type="InterPro" id="IPR001498">
    <property type="entry name" value="Impact_N"/>
</dbReference>
<dbReference type="Gene3D" id="3.30.230.30">
    <property type="entry name" value="Impact, N-terminal domain"/>
    <property type="match status" value="1"/>
</dbReference>
<dbReference type="InterPro" id="IPR023582">
    <property type="entry name" value="Impact"/>
</dbReference>
<dbReference type="RefSeq" id="XP_034014731.1">
    <property type="nucleotide sequence ID" value="XM_034156958.1"/>
</dbReference>
<sequence length="126" mass="14033">MSRWSPSRVITDRKSRFQGFHIPLATSKEIPTLIEQFLAENKAAKRASHPHIYAWKTQTGQAIAQGHEDNGEKGAGARLLDGVVLKHDLTNILVIVTRWYGGTPLGGARFRHIVHAGVDSIKQRMN</sequence>
<name>A0A642V4M7_DIURU</name>
<dbReference type="PANTHER" id="PTHR16301">
    <property type="entry name" value="IMPACT-RELATED"/>
    <property type="match status" value="1"/>
</dbReference>
<dbReference type="GO" id="GO:0006446">
    <property type="term" value="P:regulation of translational initiation"/>
    <property type="evidence" value="ECO:0007669"/>
    <property type="project" value="TreeGrafter"/>
</dbReference>
<evidence type="ECO:0000259" key="2">
    <source>
        <dbReference type="Pfam" id="PF01205"/>
    </source>
</evidence>
<dbReference type="SUPFAM" id="SSF54211">
    <property type="entry name" value="Ribosomal protein S5 domain 2-like"/>
    <property type="match status" value="1"/>
</dbReference>
<dbReference type="InterPro" id="IPR036956">
    <property type="entry name" value="Impact_N_sf"/>
</dbReference>
<dbReference type="OMA" id="SHPHMYA"/>
<gene>
    <name evidence="3" type="ORF">DIURU_000412</name>
</gene>
<dbReference type="InterPro" id="IPR020568">
    <property type="entry name" value="Ribosomal_Su5_D2-typ_SF"/>
</dbReference>
<evidence type="ECO:0000313" key="4">
    <source>
        <dbReference type="Proteomes" id="UP000449547"/>
    </source>
</evidence>
<dbReference type="OrthoDB" id="69641at2759"/>
<dbReference type="Proteomes" id="UP000449547">
    <property type="component" value="Unassembled WGS sequence"/>
</dbReference>
<dbReference type="EMBL" id="SWFT01000019">
    <property type="protein sequence ID" value="KAA8907725.1"/>
    <property type="molecule type" value="Genomic_DNA"/>
</dbReference>
<dbReference type="Pfam" id="PF01205">
    <property type="entry name" value="Impact_N"/>
    <property type="match status" value="1"/>
</dbReference>
<evidence type="ECO:0000256" key="1">
    <source>
        <dbReference type="ARBA" id="ARBA00007665"/>
    </source>
</evidence>
<dbReference type="PANTHER" id="PTHR16301:SF17">
    <property type="entry name" value="IMPACT FAMILY MEMBER YDL177C"/>
    <property type="match status" value="1"/>
</dbReference>
<dbReference type="AlphaFoldDB" id="A0A642V4M7"/>